<sequence>GGNLLIEEIIDLSNPAFMQDNIVQQLSSENHNYNLSSLVAQ</sequence>
<evidence type="ECO:0000313" key="1">
    <source>
        <dbReference type="EMBL" id="CAG8828776.1"/>
    </source>
</evidence>
<name>A0ACA9S6I3_9GLOM</name>
<reference evidence="1" key="1">
    <citation type="submission" date="2021-06" db="EMBL/GenBank/DDBJ databases">
        <authorList>
            <person name="Kallberg Y."/>
            <person name="Tangrot J."/>
            <person name="Rosling A."/>
        </authorList>
    </citation>
    <scope>NUCLEOTIDE SEQUENCE</scope>
    <source>
        <strain evidence="1">MA461A</strain>
    </source>
</reference>
<comment type="caution">
    <text evidence="1">The sequence shown here is derived from an EMBL/GenBank/DDBJ whole genome shotgun (WGS) entry which is preliminary data.</text>
</comment>
<protein>
    <submittedName>
        <fullName evidence="1">7076_t:CDS:1</fullName>
    </submittedName>
</protein>
<dbReference type="Proteomes" id="UP000789920">
    <property type="component" value="Unassembled WGS sequence"/>
</dbReference>
<accession>A0ACA9S6I3</accession>
<evidence type="ECO:0000313" key="2">
    <source>
        <dbReference type="Proteomes" id="UP000789920"/>
    </source>
</evidence>
<keyword evidence="2" id="KW-1185">Reference proteome</keyword>
<feature type="non-terminal residue" evidence="1">
    <location>
        <position position="1"/>
    </location>
</feature>
<proteinExistence type="predicted"/>
<organism evidence="1 2">
    <name type="scientific">Racocetra persica</name>
    <dbReference type="NCBI Taxonomy" id="160502"/>
    <lineage>
        <taxon>Eukaryota</taxon>
        <taxon>Fungi</taxon>
        <taxon>Fungi incertae sedis</taxon>
        <taxon>Mucoromycota</taxon>
        <taxon>Glomeromycotina</taxon>
        <taxon>Glomeromycetes</taxon>
        <taxon>Diversisporales</taxon>
        <taxon>Gigasporaceae</taxon>
        <taxon>Racocetra</taxon>
    </lineage>
</organism>
<feature type="non-terminal residue" evidence="1">
    <location>
        <position position="41"/>
    </location>
</feature>
<dbReference type="EMBL" id="CAJVQC010096065">
    <property type="protein sequence ID" value="CAG8828776.1"/>
    <property type="molecule type" value="Genomic_DNA"/>
</dbReference>
<gene>
    <name evidence="1" type="ORF">RPERSI_LOCUS27332</name>
</gene>